<evidence type="ECO:0000313" key="4">
    <source>
        <dbReference type="Proteomes" id="UP001632038"/>
    </source>
</evidence>
<keyword evidence="1" id="KW-0505">Motor protein</keyword>
<protein>
    <recommendedName>
        <fullName evidence="2">GED domain-containing protein</fullName>
    </recommendedName>
</protein>
<dbReference type="EMBL" id="JAVIJP010000053">
    <property type="protein sequence ID" value="KAL3624550.1"/>
    <property type="molecule type" value="Genomic_DNA"/>
</dbReference>
<gene>
    <name evidence="3" type="ORF">CASFOL_031218</name>
</gene>
<dbReference type="Pfam" id="PF02212">
    <property type="entry name" value="GED"/>
    <property type="match status" value="1"/>
</dbReference>
<dbReference type="InterPro" id="IPR022812">
    <property type="entry name" value="Dynamin"/>
</dbReference>
<dbReference type="PANTHER" id="PTHR11566:SF151">
    <property type="entry name" value="PHRAGMOPLASTIN DRP1E"/>
    <property type="match status" value="1"/>
</dbReference>
<dbReference type="PANTHER" id="PTHR11566">
    <property type="entry name" value="DYNAMIN"/>
    <property type="match status" value="1"/>
</dbReference>
<dbReference type="Gene3D" id="1.20.120.1240">
    <property type="entry name" value="Dynamin, middle domain"/>
    <property type="match status" value="2"/>
</dbReference>
<dbReference type="InterPro" id="IPR020850">
    <property type="entry name" value="GED_dom"/>
</dbReference>
<dbReference type="InterPro" id="IPR003130">
    <property type="entry name" value="GED"/>
</dbReference>
<accession>A0ABD3C6V2</accession>
<reference evidence="4" key="1">
    <citation type="journal article" date="2024" name="IScience">
        <title>Strigolactones Initiate the Formation of Haustorium-like Structures in Castilleja.</title>
        <authorList>
            <person name="Buerger M."/>
            <person name="Peterson D."/>
            <person name="Chory J."/>
        </authorList>
    </citation>
    <scope>NUCLEOTIDE SEQUENCE [LARGE SCALE GENOMIC DNA]</scope>
</reference>
<dbReference type="SMART" id="SM00302">
    <property type="entry name" value="GED"/>
    <property type="match status" value="1"/>
</dbReference>
<proteinExistence type="predicted"/>
<evidence type="ECO:0000313" key="3">
    <source>
        <dbReference type="EMBL" id="KAL3624550.1"/>
    </source>
</evidence>
<feature type="domain" description="GED" evidence="2">
    <location>
        <begin position="93"/>
        <end position="192"/>
    </location>
</feature>
<name>A0ABD3C6V2_9LAMI</name>
<keyword evidence="4" id="KW-1185">Reference proteome</keyword>
<dbReference type="AlphaFoldDB" id="A0ABD3C6V2"/>
<evidence type="ECO:0000259" key="2">
    <source>
        <dbReference type="PROSITE" id="PS51388"/>
    </source>
</evidence>
<comment type="caution">
    <text evidence="3">The sequence shown here is derived from an EMBL/GenBank/DDBJ whole genome shotgun (WGS) entry which is preliminary data.</text>
</comment>
<sequence>MVRSYVEKLTKILQHLMLLNLQGKWIHQAQLYTILELCRSFDKIFKEHLDGGCNVRKIVSEADGYQPHLIAPELGYRRLIEGSLNYFRDPAEASVDAVRIETFSQLCNQPYLGHRTRNIIPKAVVYCQVKEDKQNLLNYFSTCIFERESRKQLAELLDEDPALMEKRQQCAKRLELYKKARDEIDSVSWISDDH</sequence>
<evidence type="ECO:0000256" key="1">
    <source>
        <dbReference type="ARBA" id="ARBA00023175"/>
    </source>
</evidence>
<dbReference type="Proteomes" id="UP001632038">
    <property type="component" value="Unassembled WGS sequence"/>
</dbReference>
<organism evidence="3 4">
    <name type="scientific">Castilleja foliolosa</name>
    <dbReference type="NCBI Taxonomy" id="1961234"/>
    <lineage>
        <taxon>Eukaryota</taxon>
        <taxon>Viridiplantae</taxon>
        <taxon>Streptophyta</taxon>
        <taxon>Embryophyta</taxon>
        <taxon>Tracheophyta</taxon>
        <taxon>Spermatophyta</taxon>
        <taxon>Magnoliopsida</taxon>
        <taxon>eudicotyledons</taxon>
        <taxon>Gunneridae</taxon>
        <taxon>Pentapetalae</taxon>
        <taxon>asterids</taxon>
        <taxon>lamiids</taxon>
        <taxon>Lamiales</taxon>
        <taxon>Orobanchaceae</taxon>
        <taxon>Pedicularideae</taxon>
        <taxon>Castillejinae</taxon>
        <taxon>Castilleja</taxon>
    </lineage>
</organism>
<dbReference type="PROSITE" id="PS51388">
    <property type="entry name" value="GED"/>
    <property type="match status" value="1"/>
</dbReference>